<gene>
    <name evidence="5" type="ORF">M9458_006826</name>
</gene>
<evidence type="ECO:0000259" key="4">
    <source>
        <dbReference type="PROSITE" id="PS50864"/>
    </source>
</evidence>
<reference evidence="5 6" key="1">
    <citation type="submission" date="2024-05" db="EMBL/GenBank/DDBJ databases">
        <title>Genome sequencing and assembly of Indian major carp, Cirrhinus mrigala (Hamilton, 1822).</title>
        <authorList>
            <person name="Mohindra V."/>
            <person name="Chowdhury L.M."/>
            <person name="Lal K."/>
            <person name="Jena J.K."/>
        </authorList>
    </citation>
    <scope>NUCLEOTIDE SEQUENCE [LARGE SCALE GENOMIC DNA]</scope>
    <source>
        <strain evidence="5">CM1030</strain>
        <tissue evidence="5">Blood</tissue>
    </source>
</reference>
<keyword evidence="6" id="KW-1185">Reference proteome</keyword>
<evidence type="ECO:0000256" key="1">
    <source>
        <dbReference type="ARBA" id="ARBA00023015"/>
    </source>
</evidence>
<dbReference type="PANTHER" id="PTHR10417:SF9">
    <property type="entry name" value="SP140 NUCLEAR BODY PROTEIN"/>
    <property type="match status" value="1"/>
</dbReference>
<name>A0ABD0RK16_CIRMR</name>
<comment type="caution">
    <text evidence="5">The sequence shown here is derived from an EMBL/GenBank/DDBJ whole genome shotgun (WGS) entry which is preliminary data.</text>
</comment>
<dbReference type="AlphaFoldDB" id="A0ABD0RK16"/>
<feature type="domain" description="SAND" evidence="4">
    <location>
        <begin position="9"/>
        <end position="84"/>
    </location>
</feature>
<evidence type="ECO:0000313" key="6">
    <source>
        <dbReference type="Proteomes" id="UP001529510"/>
    </source>
</evidence>
<dbReference type="PROSITE" id="PS50864">
    <property type="entry name" value="SAND"/>
    <property type="match status" value="1"/>
</dbReference>
<sequence length="84" mass="9700">SPLKKGDEQEIWKLPNYKTQLPVTCGNKEGTLDRDKLTRGEKCIFSQECWFTPADFEKFGGKEKCKNWKSSIRCGNTTLKKLIE</sequence>
<feature type="non-terminal residue" evidence="5">
    <location>
        <position position="84"/>
    </location>
</feature>
<dbReference type="Gene3D" id="3.10.390.10">
    <property type="entry name" value="SAND domain-like"/>
    <property type="match status" value="1"/>
</dbReference>
<dbReference type="Proteomes" id="UP001529510">
    <property type="component" value="Unassembled WGS sequence"/>
</dbReference>
<organism evidence="5 6">
    <name type="scientific">Cirrhinus mrigala</name>
    <name type="common">Mrigala</name>
    <dbReference type="NCBI Taxonomy" id="683832"/>
    <lineage>
        <taxon>Eukaryota</taxon>
        <taxon>Metazoa</taxon>
        <taxon>Chordata</taxon>
        <taxon>Craniata</taxon>
        <taxon>Vertebrata</taxon>
        <taxon>Euteleostomi</taxon>
        <taxon>Actinopterygii</taxon>
        <taxon>Neopterygii</taxon>
        <taxon>Teleostei</taxon>
        <taxon>Ostariophysi</taxon>
        <taxon>Cypriniformes</taxon>
        <taxon>Cyprinidae</taxon>
        <taxon>Labeoninae</taxon>
        <taxon>Labeonini</taxon>
        <taxon>Cirrhinus</taxon>
    </lineage>
</organism>
<dbReference type="GO" id="GO:0003677">
    <property type="term" value="F:DNA binding"/>
    <property type="evidence" value="ECO:0007669"/>
    <property type="project" value="UniProtKB-KW"/>
</dbReference>
<evidence type="ECO:0000256" key="3">
    <source>
        <dbReference type="ARBA" id="ARBA00023242"/>
    </source>
</evidence>
<accession>A0ABD0RK16</accession>
<keyword evidence="1" id="KW-0805">Transcription regulation</keyword>
<dbReference type="InterPro" id="IPR010919">
    <property type="entry name" value="SAND-like_dom_sf"/>
</dbReference>
<evidence type="ECO:0000313" key="5">
    <source>
        <dbReference type="EMBL" id="KAL0198286.1"/>
    </source>
</evidence>
<dbReference type="PANTHER" id="PTHR10417">
    <property type="entry name" value="GLUCOCORTICOID MODULATORY ELEMENT-BINDING PROTEIN"/>
    <property type="match status" value="1"/>
</dbReference>
<proteinExistence type="predicted"/>
<dbReference type="Pfam" id="PF01342">
    <property type="entry name" value="SAND"/>
    <property type="match status" value="1"/>
</dbReference>
<protein>
    <recommendedName>
        <fullName evidence="4">SAND domain-containing protein</fullName>
    </recommendedName>
</protein>
<feature type="non-terminal residue" evidence="5">
    <location>
        <position position="1"/>
    </location>
</feature>
<dbReference type="EMBL" id="JAMKFB020000003">
    <property type="protein sequence ID" value="KAL0198286.1"/>
    <property type="molecule type" value="Genomic_DNA"/>
</dbReference>
<evidence type="ECO:0000256" key="2">
    <source>
        <dbReference type="ARBA" id="ARBA00023163"/>
    </source>
</evidence>
<dbReference type="InterPro" id="IPR000770">
    <property type="entry name" value="SAND_dom"/>
</dbReference>
<dbReference type="SMART" id="SM00258">
    <property type="entry name" value="SAND"/>
    <property type="match status" value="1"/>
</dbReference>
<keyword evidence="3" id="KW-0539">Nucleus</keyword>
<dbReference type="SUPFAM" id="SSF63763">
    <property type="entry name" value="SAND domain-like"/>
    <property type="match status" value="1"/>
</dbReference>
<dbReference type="GO" id="GO:0046872">
    <property type="term" value="F:metal ion binding"/>
    <property type="evidence" value="ECO:0007669"/>
    <property type="project" value="UniProtKB-KW"/>
</dbReference>
<keyword evidence="2" id="KW-0804">Transcription</keyword>